<comment type="caution">
    <text evidence="1">The sequence shown here is derived from an EMBL/GenBank/DDBJ whole genome shotgun (WGS) entry which is preliminary data.</text>
</comment>
<name>A0A2U2DBL8_9PSED</name>
<dbReference type="CDD" id="cd01029">
    <property type="entry name" value="TOPRIM_primases"/>
    <property type="match status" value="1"/>
</dbReference>
<keyword evidence="1" id="KW-0378">Hydrolase</keyword>
<keyword evidence="1" id="KW-0347">Helicase</keyword>
<dbReference type="OrthoDB" id="5618772at2"/>
<dbReference type="Pfam" id="PF13155">
    <property type="entry name" value="Toprim_2"/>
    <property type="match status" value="1"/>
</dbReference>
<dbReference type="InterPro" id="IPR034154">
    <property type="entry name" value="TOPRIM_DnaG/twinkle"/>
</dbReference>
<dbReference type="AlphaFoldDB" id="A0A2U2DBL8"/>
<accession>A0A2U2DBL8</accession>
<sequence>MIICGRESKCGQRWHLKEIYEDLFDDWSKRAPSSEQFPTATARAYLEFARGFRFELIQSWFTQETFYSSELNAGSATVRFALDKGGYWERLIDRPHRFGKMKARFQSGDSYRGTWWCPPCVQLLEAKELWIVEGIFDAIALAHHGIAAVSSMSSNAFPETSLKELSRQRGGKLPTLIWALDNEPGAHRYTKRWVREARTLGYLCDAAQIPQIDNRKTDWNDLHQRWQFLDDLEQRNQQREKDLKTARHYGALLIAESAADKGVLMYEWRECHEFHFGYESRLYWFKMDLEKFNKAMQALDTSERHEDQQLSDKQRRAKALRQCGGVVEIANCYPQALYFQRNDVTDESWYYYRVDFPHDGGSVKNTFTGGQVAAASEFKKRLLSMAAGAVFTGSGKQLDKILKDQLYGLKTVETIDYIGYSKEYGTYVFGDVAMRNGLVCEVNKEDFFEFGKLRLKTLQKSIKMHIQRDRKQYRTDWLPMLWLCFGAKGIVALAFWFGSLFAEQIRTTYKSFPFLEVTGEAGAGKTTLLTFLWKLLGREHEGFDPSKSTRAGRQRAMGQVSNMPVVLIEGDRNEPDKAHAKSFDWDELKDFFGGGTLGTKGMKTSGNETYEPPFRGAIAISQNADVSASEAILTRIIKSHFARPQVTTLSRAAADNLNVIPVEQLSHFLVLAVRAEPQVLAKFAERLLVHEQHLRAIKEIRVERIVKNHSQMMALVDCLCLVCPLDEDQLAITHQQLTSMALERQSAISADHPLVAEFWEVYEYLESLGEGPQVNHSIDPKLIAINLNEFAEKASEHRQSLTDLKTLRALLTDSRSRKLLEINKATYSAVRASQAANNSMTKKPTTVRCWVFQKA</sequence>
<evidence type="ECO:0000313" key="2">
    <source>
        <dbReference type="Proteomes" id="UP000245056"/>
    </source>
</evidence>
<dbReference type="Proteomes" id="UP000245056">
    <property type="component" value="Unassembled WGS sequence"/>
</dbReference>
<evidence type="ECO:0000313" key="1">
    <source>
        <dbReference type="EMBL" id="PWE46788.1"/>
    </source>
</evidence>
<keyword evidence="1" id="KW-0067">ATP-binding</keyword>
<dbReference type="GO" id="GO:0004386">
    <property type="term" value="F:helicase activity"/>
    <property type="evidence" value="ECO:0007669"/>
    <property type="project" value="UniProtKB-KW"/>
</dbReference>
<keyword evidence="1" id="KW-0547">Nucleotide-binding</keyword>
<dbReference type="Gene3D" id="3.40.1360.10">
    <property type="match status" value="1"/>
</dbReference>
<dbReference type="EMBL" id="QFAW01000007">
    <property type="protein sequence ID" value="PWE46788.1"/>
    <property type="molecule type" value="Genomic_DNA"/>
</dbReference>
<protein>
    <submittedName>
        <fullName evidence="1">Bifunctional DNA primase/helicase</fullName>
    </submittedName>
</protein>
<gene>
    <name evidence="1" type="ORF">C9I49_07120</name>
</gene>
<organism evidence="1 2">
    <name type="scientific">Pseudomonas prosekii</name>
    <dbReference type="NCBI Taxonomy" id="1148509"/>
    <lineage>
        <taxon>Bacteria</taxon>
        <taxon>Pseudomonadati</taxon>
        <taxon>Pseudomonadota</taxon>
        <taxon>Gammaproteobacteria</taxon>
        <taxon>Pseudomonadales</taxon>
        <taxon>Pseudomonadaceae</taxon>
        <taxon>Pseudomonas</taxon>
    </lineage>
</organism>
<proteinExistence type="predicted"/>
<reference evidence="1 2" key="1">
    <citation type="submission" date="2018-05" db="EMBL/GenBank/DDBJ databases">
        <title>Genome sequences of two Antarctic strains of Pseudomonas prosekii: insights into adaptation to extreme conditions.</title>
        <authorList>
            <person name="Snopkova K."/>
            <person name="Dufkova K."/>
            <person name="Cejkova D."/>
            <person name="Sedlacek I."/>
            <person name="Smajs D."/>
        </authorList>
    </citation>
    <scope>NUCLEOTIDE SEQUENCE [LARGE SCALE GENOMIC DNA]</scope>
    <source>
        <strain evidence="1 2">P2673</strain>
    </source>
</reference>